<proteinExistence type="predicted"/>
<comment type="caution">
    <text evidence="5">The sequence shown here is derived from an EMBL/GenBank/DDBJ whole genome shotgun (WGS) entry which is preliminary data.</text>
</comment>
<reference evidence="5" key="1">
    <citation type="submission" date="2020-07" db="EMBL/GenBank/DDBJ databases">
        <title>Draft Genome Sequence of a Deep-Sea Yeast, Naganishia (Cryptococcus) liquefaciens strain N6.</title>
        <authorList>
            <person name="Han Y.W."/>
            <person name="Kajitani R."/>
            <person name="Morimoto H."/>
            <person name="Parhat M."/>
            <person name="Tsubouchi H."/>
            <person name="Bakenova O."/>
            <person name="Ogata M."/>
            <person name="Argunhan B."/>
            <person name="Aoki R."/>
            <person name="Kajiwara S."/>
            <person name="Itoh T."/>
            <person name="Iwasaki H."/>
        </authorList>
    </citation>
    <scope>NUCLEOTIDE SEQUENCE</scope>
    <source>
        <strain evidence="5">N6</strain>
    </source>
</reference>
<dbReference type="GO" id="GO:0005634">
    <property type="term" value="C:nucleus"/>
    <property type="evidence" value="ECO:0007669"/>
    <property type="project" value="TreeGrafter"/>
</dbReference>
<evidence type="ECO:0000313" key="5">
    <source>
        <dbReference type="EMBL" id="GHJ88130.1"/>
    </source>
</evidence>
<feature type="region of interest" description="Disordered" evidence="3">
    <location>
        <begin position="518"/>
        <end position="571"/>
    </location>
</feature>
<dbReference type="PROSITE" id="PS50102">
    <property type="entry name" value="RRM"/>
    <property type="match status" value="1"/>
</dbReference>
<dbReference type="InterPro" id="IPR036867">
    <property type="entry name" value="R3H_dom_sf"/>
</dbReference>
<feature type="compositionally biased region" description="Polar residues" evidence="3">
    <location>
        <begin position="808"/>
        <end position="823"/>
    </location>
</feature>
<keyword evidence="1 2" id="KW-0694">RNA-binding</keyword>
<feature type="region of interest" description="Disordered" evidence="3">
    <location>
        <begin position="706"/>
        <end position="925"/>
    </location>
</feature>
<evidence type="ECO:0000256" key="2">
    <source>
        <dbReference type="PROSITE-ProRule" id="PRU00176"/>
    </source>
</evidence>
<evidence type="ECO:0000313" key="6">
    <source>
        <dbReference type="Proteomes" id="UP000620104"/>
    </source>
</evidence>
<dbReference type="SUPFAM" id="SSF54928">
    <property type="entry name" value="RNA-binding domain, RBD"/>
    <property type="match status" value="1"/>
</dbReference>
<organism evidence="5 6">
    <name type="scientific">Naganishia liquefaciens</name>
    <dbReference type="NCBI Taxonomy" id="104408"/>
    <lineage>
        <taxon>Eukaryota</taxon>
        <taxon>Fungi</taxon>
        <taxon>Dikarya</taxon>
        <taxon>Basidiomycota</taxon>
        <taxon>Agaricomycotina</taxon>
        <taxon>Tremellomycetes</taxon>
        <taxon>Filobasidiales</taxon>
        <taxon>Filobasidiaceae</taxon>
        <taxon>Naganishia</taxon>
    </lineage>
</organism>
<dbReference type="AlphaFoldDB" id="A0A8H3TVS6"/>
<accession>A0A8H3TVS6</accession>
<feature type="compositionally biased region" description="Low complexity" evidence="3">
    <location>
        <begin position="848"/>
        <end position="857"/>
    </location>
</feature>
<dbReference type="SMART" id="SM00360">
    <property type="entry name" value="RRM"/>
    <property type="match status" value="1"/>
</dbReference>
<feature type="compositionally biased region" description="Low complexity" evidence="3">
    <location>
        <begin position="343"/>
        <end position="368"/>
    </location>
</feature>
<evidence type="ECO:0000256" key="1">
    <source>
        <dbReference type="ARBA" id="ARBA00022884"/>
    </source>
</evidence>
<feature type="region of interest" description="Disordered" evidence="3">
    <location>
        <begin position="588"/>
        <end position="626"/>
    </location>
</feature>
<sequence>MSPAGANSTPNSAASNISASQSPLQVQQQQPGISFPNYQSTGDTQLEDHLRVKSPSALSNNSASLNELSRAISNTRSNGGEGLMDPGSATHPPQPQHRQYLSEMNARPNFNPNIPSNNSPFQQYNINGDGYSGNTGIDIGAGPGMEDMIGKWIDGVGGGLNRALGSAGSLSGLVSAAGLSTQSYGNMSAADRQAWLTKSIFGGYQEPTQNEGGLQAAMSAYNGSQLPYPQHEPMAQQQRGLNSNTQLYGMGLPNPFPAGNAGLHPFLNETMYANPGTFGLGAQGGPEMAMGRQPGDFDADGINTALAGIHLSGYGDSSSRPNNAHDNLGGRPAVISPTGLNAGGPPSTSSGRGSMNSSAPGSALSQLSGGSGGTGVTSFSSGSGGGNSAGRGQHSINVNSANGRAMIGGLLDDDKDVIPTAIVIKNIPFDVVKEKMLEVILSLGAPLPYAFNYHYENNQFRGLAFANFRQPFEADSVVAALNGYDLFGRKLRVEYKKVLQVGEKERIEKEKAIRRMKSAQLRGNGSGNTTPNSATHPGFASQQRPGVNGVPAMPNMGPGRTGGSGWYSRNLQSDTLHEGDHAQYVQHPGINSRTSYDDPHQPNGRDQASQSDSPPSSASHTDHSAQNTRFGAQEHDANVQVDHSDPWTFDMHTKLVMFMADRTTDETTFSSNLSQQEKKIIHALAARLHLQHSDVDGRVVVGKQASNARSQALGRPQTRGYGAQAGSYLHPHSAQGPSLRNRTSMPNLNGINTQSSGQREPSRLLSRQSTQNLRDFASRSGNPHSAPLSQHPTRRTFVSSGTGLPASQGFNSIFGSSMGQPSGSALDILPSPTSPSDPTMQPSLALPSRGFAASRSSFRSRHGSTESARNAHANGVIGSQRPSSVTGMAPINSAYKSDDRSGHTSGSSVIAEEEGSAEERVTLEA</sequence>
<dbReference type="Pfam" id="PF00076">
    <property type="entry name" value="RRM_1"/>
    <property type="match status" value="1"/>
</dbReference>
<dbReference type="InterPro" id="IPR012677">
    <property type="entry name" value="Nucleotide-bd_a/b_plait_sf"/>
</dbReference>
<dbReference type="InterPro" id="IPR050374">
    <property type="entry name" value="RRT5_SRSF_SR"/>
</dbReference>
<gene>
    <name evidence="5" type="ORF">NliqN6_4532</name>
</gene>
<feature type="compositionally biased region" description="Polar residues" evidence="3">
    <location>
        <begin position="735"/>
        <end position="802"/>
    </location>
</feature>
<name>A0A8H3TVS6_9TREE</name>
<dbReference type="GO" id="GO:0003729">
    <property type="term" value="F:mRNA binding"/>
    <property type="evidence" value="ECO:0007669"/>
    <property type="project" value="TreeGrafter"/>
</dbReference>
<dbReference type="PANTHER" id="PTHR23003:SF17">
    <property type="entry name" value="RNA-BINDING PROTEIN PIN4"/>
    <property type="match status" value="1"/>
</dbReference>
<dbReference type="OrthoDB" id="434258at2759"/>
<feature type="region of interest" description="Disordered" evidence="3">
    <location>
        <begin position="313"/>
        <end position="397"/>
    </location>
</feature>
<dbReference type="Gene3D" id="3.30.70.330">
    <property type="match status" value="1"/>
</dbReference>
<dbReference type="Gene3D" id="3.30.1370.50">
    <property type="entry name" value="R3H-like domain"/>
    <property type="match status" value="1"/>
</dbReference>
<feature type="compositionally biased region" description="Low complexity" evidence="3">
    <location>
        <begin position="1"/>
        <end position="31"/>
    </location>
</feature>
<protein>
    <recommendedName>
        <fullName evidence="4">RRM domain-containing protein</fullName>
    </recommendedName>
</protein>
<evidence type="ECO:0000256" key="3">
    <source>
        <dbReference type="SAM" id="MobiDB-lite"/>
    </source>
</evidence>
<evidence type="ECO:0000259" key="4">
    <source>
        <dbReference type="PROSITE" id="PS50102"/>
    </source>
</evidence>
<dbReference type="EMBL" id="BLZA01000028">
    <property type="protein sequence ID" value="GHJ88130.1"/>
    <property type="molecule type" value="Genomic_DNA"/>
</dbReference>
<dbReference type="InterPro" id="IPR035979">
    <property type="entry name" value="RBD_domain_sf"/>
</dbReference>
<dbReference type="GO" id="GO:0005737">
    <property type="term" value="C:cytoplasm"/>
    <property type="evidence" value="ECO:0007669"/>
    <property type="project" value="TreeGrafter"/>
</dbReference>
<keyword evidence="6" id="KW-1185">Reference proteome</keyword>
<dbReference type="InterPro" id="IPR000504">
    <property type="entry name" value="RRM_dom"/>
</dbReference>
<feature type="compositionally biased region" description="Low complexity" evidence="3">
    <location>
        <begin position="606"/>
        <end position="619"/>
    </location>
</feature>
<dbReference type="Proteomes" id="UP000620104">
    <property type="component" value="Unassembled WGS sequence"/>
</dbReference>
<feature type="domain" description="RRM" evidence="4">
    <location>
        <begin position="420"/>
        <end position="498"/>
    </location>
</feature>
<feature type="region of interest" description="Disordered" evidence="3">
    <location>
        <begin position="73"/>
        <end position="97"/>
    </location>
</feature>
<feature type="compositionally biased region" description="Polar residues" evidence="3">
    <location>
        <begin position="315"/>
        <end position="325"/>
    </location>
</feature>
<feature type="compositionally biased region" description="Polar residues" evidence="3">
    <location>
        <begin position="521"/>
        <end position="545"/>
    </location>
</feature>
<feature type="region of interest" description="Disordered" evidence="3">
    <location>
        <begin position="1"/>
        <end position="44"/>
    </location>
</feature>
<dbReference type="PANTHER" id="PTHR23003">
    <property type="entry name" value="RNA RECOGNITION MOTIF RRM DOMAIN CONTAINING PROTEIN"/>
    <property type="match status" value="1"/>
</dbReference>